<evidence type="ECO:0000313" key="2">
    <source>
        <dbReference type="EMBL" id="MFB9761940.1"/>
    </source>
</evidence>
<sequence length="30" mass="3444">MNKRKQKIVVYIMLLSMIITTLLAGISMFS</sequence>
<accession>A0ABV5WMS8</accession>
<proteinExistence type="predicted"/>
<organism evidence="2 3">
    <name type="scientific">Ectobacillus funiculus</name>
    <dbReference type="NCBI Taxonomy" id="137993"/>
    <lineage>
        <taxon>Bacteria</taxon>
        <taxon>Bacillati</taxon>
        <taxon>Bacillota</taxon>
        <taxon>Bacilli</taxon>
        <taxon>Bacillales</taxon>
        <taxon>Bacillaceae</taxon>
        <taxon>Ectobacillus</taxon>
    </lineage>
</organism>
<keyword evidence="3" id="KW-1185">Reference proteome</keyword>
<gene>
    <name evidence="2" type="primary">prli42</name>
    <name evidence="2" type="ORF">ACFFMS_27315</name>
</gene>
<dbReference type="RefSeq" id="WP_165350712.1">
    <property type="nucleotide sequence ID" value="NZ_JAPCYI010000001.1"/>
</dbReference>
<dbReference type="EMBL" id="JBHMAF010000196">
    <property type="protein sequence ID" value="MFB9761940.1"/>
    <property type="molecule type" value="Genomic_DNA"/>
</dbReference>
<reference evidence="2 3" key="1">
    <citation type="submission" date="2024-09" db="EMBL/GenBank/DDBJ databases">
        <authorList>
            <person name="Sun Q."/>
            <person name="Mori K."/>
        </authorList>
    </citation>
    <scope>NUCLEOTIDE SEQUENCE [LARGE SCALE GENOMIC DNA]</scope>
    <source>
        <strain evidence="2 3">JCM 11201</strain>
    </source>
</reference>
<evidence type="ECO:0000256" key="1">
    <source>
        <dbReference type="SAM" id="Phobius"/>
    </source>
</evidence>
<protein>
    <submittedName>
        <fullName evidence="2">Stressosome-associated protein Prli42</fullName>
    </submittedName>
</protein>
<dbReference type="InterPro" id="IPR049722">
    <property type="entry name" value="Prli42-like"/>
</dbReference>
<dbReference type="NCBIfam" id="NF033880">
    <property type="entry name" value="Prli42"/>
    <property type="match status" value="1"/>
</dbReference>
<keyword evidence="1" id="KW-0812">Transmembrane</keyword>
<comment type="caution">
    <text evidence="2">The sequence shown here is derived from an EMBL/GenBank/DDBJ whole genome shotgun (WGS) entry which is preliminary data.</text>
</comment>
<evidence type="ECO:0000313" key="3">
    <source>
        <dbReference type="Proteomes" id="UP001589609"/>
    </source>
</evidence>
<dbReference type="Proteomes" id="UP001589609">
    <property type="component" value="Unassembled WGS sequence"/>
</dbReference>
<keyword evidence="1" id="KW-1133">Transmembrane helix</keyword>
<name>A0ABV5WMS8_9BACI</name>
<feature type="transmembrane region" description="Helical" evidence="1">
    <location>
        <begin position="9"/>
        <end position="29"/>
    </location>
</feature>
<keyword evidence="1" id="KW-0472">Membrane</keyword>